<dbReference type="EMBL" id="NRHC01000040">
    <property type="protein sequence ID" value="RIY32914.1"/>
    <property type="molecule type" value="Genomic_DNA"/>
</dbReference>
<organism evidence="1 2">
    <name type="scientific">Psittacicella hinzii</name>
    <dbReference type="NCBI Taxonomy" id="2028575"/>
    <lineage>
        <taxon>Bacteria</taxon>
        <taxon>Pseudomonadati</taxon>
        <taxon>Pseudomonadota</taxon>
        <taxon>Gammaproteobacteria</taxon>
        <taxon>Pasteurellales</taxon>
        <taxon>Psittacicellaceae</taxon>
        <taxon>Psittacicella</taxon>
    </lineage>
</organism>
<evidence type="ECO:0000313" key="2">
    <source>
        <dbReference type="Proteomes" id="UP000265691"/>
    </source>
</evidence>
<accession>A0A3A1Y9V2</accession>
<dbReference type="AlphaFoldDB" id="A0A3A1Y9V2"/>
<dbReference type="RefSeq" id="WP_119524935.1">
    <property type="nucleotide sequence ID" value="NZ_NRHC01000040.1"/>
</dbReference>
<reference evidence="1 2" key="1">
    <citation type="submission" date="2017-08" db="EMBL/GenBank/DDBJ databases">
        <title>Reclassification of Bisgaard taxon 37 and 44.</title>
        <authorList>
            <person name="Christensen H."/>
        </authorList>
    </citation>
    <scope>NUCLEOTIDE SEQUENCE [LARGE SCALE GENOMIC DNA]</scope>
    <source>
        <strain evidence="1 2">B96_3</strain>
    </source>
</reference>
<sequence length="105" mass="12601">MDIKDLYRSYPDYSIEEQEKYIALIINTMQNNLDTLKYLIANHFELFKTDEYLSLEVLAKYQADIAENFDYKIDLLMKASEDFSEFERNFKVEKGVLTYKKTEKN</sequence>
<proteinExistence type="predicted"/>
<gene>
    <name evidence="1" type="ORF">CKF54_03690</name>
</gene>
<keyword evidence="2" id="KW-1185">Reference proteome</keyword>
<comment type="caution">
    <text evidence="1">The sequence shown here is derived from an EMBL/GenBank/DDBJ whole genome shotgun (WGS) entry which is preliminary data.</text>
</comment>
<name>A0A3A1Y9V2_9GAMM</name>
<protein>
    <submittedName>
        <fullName evidence="1">Uncharacterized protein</fullName>
    </submittedName>
</protein>
<evidence type="ECO:0000313" key="1">
    <source>
        <dbReference type="EMBL" id="RIY32914.1"/>
    </source>
</evidence>
<dbReference type="Proteomes" id="UP000265691">
    <property type="component" value="Unassembled WGS sequence"/>
</dbReference>